<dbReference type="Pfam" id="PF08240">
    <property type="entry name" value="ADH_N"/>
    <property type="match status" value="1"/>
</dbReference>
<dbReference type="GO" id="GO:0008270">
    <property type="term" value="F:zinc ion binding"/>
    <property type="evidence" value="ECO:0007669"/>
    <property type="project" value="InterPro"/>
</dbReference>
<dbReference type="SMART" id="SM00829">
    <property type="entry name" value="PKS_ER"/>
    <property type="match status" value="1"/>
</dbReference>
<organism evidence="6 7">
    <name type="scientific">Kyrpidia spormannii</name>
    <dbReference type="NCBI Taxonomy" id="2055160"/>
    <lineage>
        <taxon>Bacteria</taxon>
        <taxon>Bacillati</taxon>
        <taxon>Bacillota</taxon>
        <taxon>Bacilli</taxon>
        <taxon>Bacillales</taxon>
        <taxon>Alicyclobacillaceae</taxon>
        <taxon>Kyrpidia</taxon>
    </lineage>
</organism>
<proteinExistence type="inferred from homology"/>
<accession>A0A6F9EAA1</accession>
<keyword evidence="1 4" id="KW-0479">Metal-binding</keyword>
<feature type="domain" description="Enoyl reductase (ER)" evidence="5">
    <location>
        <begin position="29"/>
        <end position="377"/>
    </location>
</feature>
<keyword evidence="2 4" id="KW-0862">Zinc</keyword>
<comment type="cofactor">
    <cofactor evidence="4">
        <name>Zn(2+)</name>
        <dbReference type="ChEBI" id="CHEBI:29105"/>
    </cofactor>
</comment>
<evidence type="ECO:0000259" key="5">
    <source>
        <dbReference type="SMART" id="SM00829"/>
    </source>
</evidence>
<dbReference type="InterPro" id="IPR011032">
    <property type="entry name" value="GroES-like_sf"/>
</dbReference>
<dbReference type="InterPro" id="IPR020843">
    <property type="entry name" value="ER"/>
</dbReference>
<evidence type="ECO:0000313" key="6">
    <source>
        <dbReference type="EMBL" id="CAB3393808.1"/>
    </source>
</evidence>
<comment type="similarity">
    <text evidence="4">Belongs to the zinc-containing alcohol dehydrogenase family.</text>
</comment>
<dbReference type="CDD" id="cd08231">
    <property type="entry name" value="MDR_TM0436_like"/>
    <property type="match status" value="1"/>
</dbReference>
<keyword evidence="3" id="KW-0560">Oxidoreductase</keyword>
<evidence type="ECO:0000256" key="2">
    <source>
        <dbReference type="ARBA" id="ARBA00022833"/>
    </source>
</evidence>
<dbReference type="PROSITE" id="PS00059">
    <property type="entry name" value="ADH_ZINC"/>
    <property type="match status" value="1"/>
</dbReference>
<protein>
    <submittedName>
        <fullName evidence="6">Zinc-binding alcohol dehydrogenase</fullName>
    </submittedName>
</protein>
<evidence type="ECO:0000256" key="1">
    <source>
        <dbReference type="ARBA" id="ARBA00022723"/>
    </source>
</evidence>
<dbReference type="PANTHER" id="PTHR43401">
    <property type="entry name" value="L-THREONINE 3-DEHYDROGENASE"/>
    <property type="match status" value="1"/>
</dbReference>
<dbReference type="GO" id="GO:0016491">
    <property type="term" value="F:oxidoreductase activity"/>
    <property type="evidence" value="ECO:0007669"/>
    <property type="project" value="UniProtKB-KW"/>
</dbReference>
<name>A0A6F9EAA1_9BACL</name>
<dbReference type="Proteomes" id="UP000502196">
    <property type="component" value="Chromosome"/>
</dbReference>
<evidence type="ECO:0000256" key="3">
    <source>
        <dbReference type="ARBA" id="ARBA00023002"/>
    </source>
</evidence>
<dbReference type="EMBL" id="LR792683">
    <property type="protein sequence ID" value="CAB3393808.1"/>
    <property type="molecule type" value="Genomic_DNA"/>
</dbReference>
<dbReference type="Pfam" id="PF00107">
    <property type="entry name" value="ADH_zinc_N"/>
    <property type="match status" value="1"/>
</dbReference>
<dbReference type="Gene3D" id="3.90.180.10">
    <property type="entry name" value="Medium-chain alcohol dehydrogenases, catalytic domain"/>
    <property type="match status" value="1"/>
</dbReference>
<dbReference type="InterPro" id="IPR013149">
    <property type="entry name" value="ADH-like_C"/>
</dbReference>
<dbReference type="AlphaFoldDB" id="A0A6F9EAA1"/>
<evidence type="ECO:0000313" key="7">
    <source>
        <dbReference type="Proteomes" id="UP000502196"/>
    </source>
</evidence>
<dbReference type="InterPro" id="IPR002328">
    <property type="entry name" value="ADH_Zn_CS"/>
</dbReference>
<dbReference type="InterPro" id="IPR050129">
    <property type="entry name" value="Zn_alcohol_dh"/>
</dbReference>
<gene>
    <name evidence="6" type="ORF">COOX1_2099</name>
</gene>
<dbReference type="SUPFAM" id="SSF51735">
    <property type="entry name" value="NAD(P)-binding Rossmann-fold domains"/>
    <property type="match status" value="1"/>
</dbReference>
<sequence length="379" mass="41474">MMGMSDPAYNFKIGVTRMIGKVAVMTKPGTLVFEEYEVPSPGPGAVLMEITRTNICGSELHIWKGLHPTKKSGVMGHEAIGRIQALGEGVKTDYAGAPVQVGDRIVAAYYLTCRKCRPCREGQFHLCENAYSFWSKEADEYPHFHGSFATHYYIHPDQYFYKVPDNVPDVAAASANCALSQVYFGLDKAGLRYGETLVIQGAGGLGLNACALAKEMGARVVVIDALESRLALARDFGADYTINLNEVDSVEKRARAVQELTDGSGADVGLEVSGVPAAFHEGIHLVRAGGRYVSIGNISPGELTDFDPGLMTRKSIQIIPVIRYNPWYLYRSLKFLSNNINKYPFAEMLDAEFTLDQVGEALDRSAKRQVTRASIVVSD</sequence>
<dbReference type="InterPro" id="IPR036291">
    <property type="entry name" value="NAD(P)-bd_dom_sf"/>
</dbReference>
<reference evidence="6 7" key="1">
    <citation type="submission" date="2020-04" db="EMBL/GenBank/DDBJ databases">
        <authorList>
            <person name="Hogendoorn C."/>
        </authorList>
    </citation>
    <scope>NUCLEOTIDE SEQUENCE [LARGE SCALE GENOMIC DNA]</scope>
    <source>
        <strain evidence="6">COOX1</strain>
    </source>
</reference>
<dbReference type="PANTHER" id="PTHR43401:SF2">
    <property type="entry name" value="L-THREONINE 3-DEHYDROGENASE"/>
    <property type="match status" value="1"/>
</dbReference>
<evidence type="ECO:0000256" key="4">
    <source>
        <dbReference type="RuleBase" id="RU361277"/>
    </source>
</evidence>
<dbReference type="SUPFAM" id="SSF50129">
    <property type="entry name" value="GroES-like"/>
    <property type="match status" value="1"/>
</dbReference>
<dbReference type="InterPro" id="IPR013154">
    <property type="entry name" value="ADH-like_N"/>
</dbReference>